<reference evidence="2 3" key="1">
    <citation type="journal article" date="2014" name="Int. J. Syst. Evol. Microbiol.">
        <title>Complete genome sequence of Corynebacterium casei LMG S-19264T (=DSM 44701T), isolated from a smear-ripened cheese.</title>
        <authorList>
            <consortium name="US DOE Joint Genome Institute (JGI-PGF)"/>
            <person name="Walter F."/>
            <person name="Albersmeier A."/>
            <person name="Kalinowski J."/>
            <person name="Ruckert C."/>
        </authorList>
    </citation>
    <scope>NUCLEOTIDE SEQUENCE [LARGE SCALE GENOMIC DNA]</scope>
    <source>
        <strain evidence="2 3">CGMCC 1.15358</strain>
    </source>
</reference>
<gene>
    <name evidence="2" type="ORF">GCM10010989_12230</name>
</gene>
<accession>A0A916YCX6</accession>
<dbReference type="EMBL" id="BMIO01000003">
    <property type="protein sequence ID" value="GGD39624.1"/>
    <property type="molecule type" value="Genomic_DNA"/>
</dbReference>
<comment type="caution">
    <text evidence="2">The sequence shown here is derived from an EMBL/GenBank/DDBJ whole genome shotgun (WGS) entry which is preliminary data.</text>
</comment>
<organism evidence="2 3">
    <name type="scientific">Croceicoccus pelagius</name>
    <dbReference type="NCBI Taxonomy" id="1703341"/>
    <lineage>
        <taxon>Bacteria</taxon>
        <taxon>Pseudomonadati</taxon>
        <taxon>Pseudomonadota</taxon>
        <taxon>Alphaproteobacteria</taxon>
        <taxon>Sphingomonadales</taxon>
        <taxon>Erythrobacteraceae</taxon>
        <taxon>Croceicoccus</taxon>
    </lineage>
</organism>
<protein>
    <submittedName>
        <fullName evidence="2">Uncharacterized protein</fullName>
    </submittedName>
</protein>
<feature type="compositionally biased region" description="Basic and acidic residues" evidence="1">
    <location>
        <begin position="155"/>
        <end position="168"/>
    </location>
</feature>
<evidence type="ECO:0000256" key="1">
    <source>
        <dbReference type="SAM" id="MobiDB-lite"/>
    </source>
</evidence>
<keyword evidence="3" id="KW-1185">Reference proteome</keyword>
<name>A0A916YCX6_9SPHN</name>
<evidence type="ECO:0000313" key="2">
    <source>
        <dbReference type="EMBL" id="GGD39624.1"/>
    </source>
</evidence>
<dbReference type="Proteomes" id="UP000598997">
    <property type="component" value="Unassembled WGS sequence"/>
</dbReference>
<sequence length="168" mass="17449">MLAPLKAGEPGVVHMAMARQERAMKKKAPRWGWIAGPLAAAAALALVFLPGGKDLPDGYVQGQLASALDTQLVSEGAADGTRVLLSFEDEAGRYCRAFSSGDTGGIACRDATGWKLEAGGDAGEAQATQYRQAGSDAGLMARAQDMASGPALDSEGERAARERGWLAR</sequence>
<proteinExistence type="predicted"/>
<evidence type="ECO:0000313" key="3">
    <source>
        <dbReference type="Proteomes" id="UP000598997"/>
    </source>
</evidence>
<dbReference type="AlphaFoldDB" id="A0A916YCX6"/>
<feature type="region of interest" description="Disordered" evidence="1">
    <location>
        <begin position="146"/>
        <end position="168"/>
    </location>
</feature>